<dbReference type="InterPro" id="IPR050090">
    <property type="entry name" value="Tyrosine_recombinase_XerCD"/>
</dbReference>
<dbReference type="GO" id="GO:0003677">
    <property type="term" value="F:DNA binding"/>
    <property type="evidence" value="ECO:0007669"/>
    <property type="project" value="UniProtKB-KW"/>
</dbReference>
<dbReference type="AlphaFoldDB" id="A0A9Q1IC02"/>
<dbReference type="PANTHER" id="PTHR30349:SF41">
    <property type="entry name" value="INTEGRASE_RECOMBINASE PROTEIN MJ0367-RELATED"/>
    <property type="match status" value="1"/>
</dbReference>
<protein>
    <recommendedName>
        <fullName evidence="6">Tyr recombinase domain-containing protein</fullName>
    </recommendedName>
</protein>
<keyword evidence="1" id="KW-0238">DNA-binding</keyword>
<dbReference type="Gene3D" id="1.10.443.10">
    <property type="entry name" value="Intergrase catalytic core"/>
    <property type="match status" value="1"/>
</dbReference>
<proteinExistence type="predicted"/>
<reference evidence="4" key="1">
    <citation type="journal article" date="2023" name="Science">
        <title>Genome structures resolve the early diversification of teleost fishes.</title>
        <authorList>
            <person name="Parey E."/>
            <person name="Louis A."/>
            <person name="Montfort J."/>
            <person name="Bouchez O."/>
            <person name="Roques C."/>
            <person name="Iampietro C."/>
            <person name="Lluch J."/>
            <person name="Castinel A."/>
            <person name="Donnadieu C."/>
            <person name="Desvignes T."/>
            <person name="Floi Bucao C."/>
            <person name="Jouanno E."/>
            <person name="Wen M."/>
            <person name="Mejri S."/>
            <person name="Dirks R."/>
            <person name="Jansen H."/>
            <person name="Henkel C."/>
            <person name="Chen W.J."/>
            <person name="Zahm M."/>
            <person name="Cabau C."/>
            <person name="Klopp C."/>
            <person name="Thompson A.W."/>
            <person name="Robinson-Rechavi M."/>
            <person name="Braasch I."/>
            <person name="Lecointre G."/>
            <person name="Bobe J."/>
            <person name="Postlethwait J.H."/>
            <person name="Berthelot C."/>
            <person name="Roest Crollius H."/>
            <person name="Guiguen Y."/>
        </authorList>
    </citation>
    <scope>NUCLEOTIDE SEQUENCE</scope>
    <source>
        <strain evidence="4">WJC10195</strain>
    </source>
</reference>
<evidence type="ECO:0008006" key="6">
    <source>
        <dbReference type="Google" id="ProtNLM"/>
    </source>
</evidence>
<evidence type="ECO:0000313" key="5">
    <source>
        <dbReference type="Proteomes" id="UP001152622"/>
    </source>
</evidence>
<feature type="region of interest" description="Disordered" evidence="3">
    <location>
        <begin position="1"/>
        <end position="69"/>
    </location>
</feature>
<comment type="caution">
    <text evidence="4">The sequence shown here is derived from an EMBL/GenBank/DDBJ whole genome shotgun (WGS) entry which is preliminary data.</text>
</comment>
<sequence>MEESLEGSDEYSPSKESTSSEGGYNSEELFDEVEVKPSKEKESKKMTTQEALSRIVSEEKTGKKRKPKVCPVEGCGTTVVYLPRHLRQIHKWKKERAVHAVQMFGLRTSQQQQQHHLKKFHKITKADAAYRELLLKARQTHPKKANDSENLKQNSVSFEGWLQSVDGGMKSTKSARQHRTQVQTVVSVIDPQKLLPNSLLNKVKFREDFLTQYTANKKFLPGTIKSYLCSVRHYLHFQIYSGSPLEKELRDMIDTVGRWVASYRKEGNKRALEKGDRDMSKLITPEMVKTFKESKATKEAVTVLHSLKAQVSQTEFVLVRDMIMTSVLLTNANRSGVLANMLLDQVQNIWRMEGVAIISVTEHKTASYLGPAKVVLSEEVYGWLCKYITVRAQVERGDTVEVFVSWTGQKMESSQICKAVQSSWRKAGLDGEITSTLMRKSAVSKIHETHPAMKSQLSDLMCHRVETATKSYRLVERERTSVAAAEVLRDLMAFDTESAGPSTGPSTSDLKPTTARGKRIFSSTDLKVS</sequence>
<evidence type="ECO:0000256" key="1">
    <source>
        <dbReference type="ARBA" id="ARBA00023125"/>
    </source>
</evidence>
<feature type="region of interest" description="Disordered" evidence="3">
    <location>
        <begin position="496"/>
        <end position="529"/>
    </location>
</feature>
<dbReference type="PANTHER" id="PTHR30349">
    <property type="entry name" value="PHAGE INTEGRASE-RELATED"/>
    <property type="match status" value="1"/>
</dbReference>
<organism evidence="4 5">
    <name type="scientific">Synaphobranchus kaupii</name>
    <name type="common">Kaup's arrowtooth eel</name>
    <dbReference type="NCBI Taxonomy" id="118154"/>
    <lineage>
        <taxon>Eukaryota</taxon>
        <taxon>Metazoa</taxon>
        <taxon>Chordata</taxon>
        <taxon>Craniata</taxon>
        <taxon>Vertebrata</taxon>
        <taxon>Euteleostomi</taxon>
        <taxon>Actinopterygii</taxon>
        <taxon>Neopterygii</taxon>
        <taxon>Teleostei</taxon>
        <taxon>Anguilliformes</taxon>
        <taxon>Synaphobranchidae</taxon>
        <taxon>Synaphobranchus</taxon>
    </lineage>
</organism>
<dbReference type="InterPro" id="IPR013762">
    <property type="entry name" value="Integrase-like_cat_sf"/>
</dbReference>
<dbReference type="Proteomes" id="UP001152622">
    <property type="component" value="Chromosome 22"/>
</dbReference>
<dbReference type="OrthoDB" id="5960386at2759"/>
<evidence type="ECO:0000313" key="4">
    <source>
        <dbReference type="EMBL" id="KAJ8334051.1"/>
    </source>
</evidence>
<keyword evidence="5" id="KW-1185">Reference proteome</keyword>
<feature type="compositionally biased region" description="Basic and acidic residues" evidence="3">
    <location>
        <begin position="33"/>
        <end position="47"/>
    </location>
</feature>
<name>A0A9Q1IC02_SYNKA</name>
<feature type="compositionally biased region" description="Polar residues" evidence="3">
    <location>
        <begin position="499"/>
        <end position="511"/>
    </location>
</feature>
<dbReference type="EMBL" id="JAINUF010000022">
    <property type="protein sequence ID" value="KAJ8334051.1"/>
    <property type="molecule type" value="Genomic_DNA"/>
</dbReference>
<accession>A0A9Q1IC02</accession>
<keyword evidence="2" id="KW-0233">DNA recombination</keyword>
<dbReference type="InterPro" id="IPR011010">
    <property type="entry name" value="DNA_brk_join_enz"/>
</dbReference>
<gene>
    <name evidence="4" type="ORF">SKAU_G00413700</name>
</gene>
<feature type="compositionally biased region" description="Polar residues" evidence="3">
    <location>
        <begin position="14"/>
        <end position="23"/>
    </location>
</feature>
<dbReference type="GO" id="GO:0006310">
    <property type="term" value="P:DNA recombination"/>
    <property type="evidence" value="ECO:0007669"/>
    <property type="project" value="UniProtKB-KW"/>
</dbReference>
<evidence type="ECO:0000256" key="2">
    <source>
        <dbReference type="ARBA" id="ARBA00023172"/>
    </source>
</evidence>
<dbReference type="GO" id="GO:0015074">
    <property type="term" value="P:DNA integration"/>
    <property type="evidence" value="ECO:0007669"/>
    <property type="project" value="InterPro"/>
</dbReference>
<dbReference type="SUPFAM" id="SSF56349">
    <property type="entry name" value="DNA breaking-rejoining enzymes"/>
    <property type="match status" value="1"/>
</dbReference>
<evidence type="ECO:0000256" key="3">
    <source>
        <dbReference type="SAM" id="MobiDB-lite"/>
    </source>
</evidence>